<feature type="compositionally biased region" description="Polar residues" evidence="1">
    <location>
        <begin position="165"/>
        <end position="174"/>
    </location>
</feature>
<dbReference type="RefSeq" id="XP_028873354.1">
    <property type="nucleotide sequence ID" value="XM_029017556.1"/>
</dbReference>
<name>A0A1J4MCN5_9CRYT</name>
<keyword evidence="3" id="KW-1185">Reference proteome</keyword>
<proteinExistence type="predicted"/>
<sequence length="253" mass="29505">MNLNKSEVSLSSLDTLKPQLSCDTNKENYLHINNQKSQYIENNTETNMKHDNFEKSNIKKKYKKNLVWDGPRWDLAHFDPAMSARERKKLVYYDALFNKLENNVLLNCNEHRNKNLKNQNQKRRIRNNISDTNSKNQLDDLKEMKEKHIDHTDLETSSKSEKYSKINQQNPMNSYNSDQIGILLTPGRNVPQSENIKSSILEESENCIKSTKNNQSSVNEGENSSIRRSNDWRVKLLNKRCSLQATPYRAATP</sequence>
<dbReference type="EMBL" id="LRBP01000027">
    <property type="protein sequence ID" value="OII71735.1"/>
    <property type="molecule type" value="Genomic_DNA"/>
</dbReference>
<dbReference type="OrthoDB" id="342883at2759"/>
<dbReference type="Proteomes" id="UP000186176">
    <property type="component" value="Unassembled WGS sequence"/>
</dbReference>
<protein>
    <submittedName>
        <fullName evidence="2">Uncharacterized protein</fullName>
    </submittedName>
</protein>
<accession>A0A1J4MCN5</accession>
<organism evidence="2 3">
    <name type="scientific">Cryptosporidium ubiquitum</name>
    <dbReference type="NCBI Taxonomy" id="857276"/>
    <lineage>
        <taxon>Eukaryota</taxon>
        <taxon>Sar</taxon>
        <taxon>Alveolata</taxon>
        <taxon>Apicomplexa</taxon>
        <taxon>Conoidasida</taxon>
        <taxon>Coccidia</taxon>
        <taxon>Eucoccidiorida</taxon>
        <taxon>Eimeriorina</taxon>
        <taxon>Cryptosporidiidae</taxon>
        <taxon>Cryptosporidium</taxon>
    </lineage>
</organism>
<evidence type="ECO:0000313" key="2">
    <source>
        <dbReference type="EMBL" id="OII71735.1"/>
    </source>
</evidence>
<feature type="region of interest" description="Disordered" evidence="1">
    <location>
        <begin position="117"/>
        <end position="174"/>
    </location>
</feature>
<gene>
    <name evidence="2" type="ORF">cubi_00542</name>
</gene>
<dbReference type="GeneID" id="39977335"/>
<reference evidence="2 3" key="1">
    <citation type="submission" date="2016-10" db="EMBL/GenBank/DDBJ databases">
        <title>Reductive evolution of mitochondrial metabolism and differential evolution of invasion-related proteins in Cryptosporidium.</title>
        <authorList>
            <person name="Liu S."/>
            <person name="Roellig D.M."/>
            <person name="Guo Y."/>
            <person name="Li N."/>
            <person name="Frace M.A."/>
            <person name="Tang K."/>
            <person name="Zhang L."/>
            <person name="Feng Y."/>
            <person name="Xiao L."/>
        </authorList>
    </citation>
    <scope>NUCLEOTIDE SEQUENCE [LARGE SCALE GENOMIC DNA]</scope>
    <source>
        <strain evidence="2">39726</strain>
    </source>
</reference>
<evidence type="ECO:0000256" key="1">
    <source>
        <dbReference type="SAM" id="MobiDB-lite"/>
    </source>
</evidence>
<evidence type="ECO:0000313" key="3">
    <source>
        <dbReference type="Proteomes" id="UP000186176"/>
    </source>
</evidence>
<comment type="caution">
    <text evidence="2">The sequence shown here is derived from an EMBL/GenBank/DDBJ whole genome shotgun (WGS) entry which is preliminary data.</text>
</comment>
<feature type="compositionally biased region" description="Basic and acidic residues" evidence="1">
    <location>
        <begin position="137"/>
        <end position="164"/>
    </location>
</feature>
<dbReference type="VEuPathDB" id="CryptoDB:cubi_00542"/>
<dbReference type="AlphaFoldDB" id="A0A1J4MCN5"/>